<evidence type="ECO:0000256" key="1">
    <source>
        <dbReference type="SAM" id="SignalP"/>
    </source>
</evidence>
<reference evidence="2" key="1">
    <citation type="submission" date="2023-07" db="EMBL/GenBank/DDBJ databases">
        <title>draft genome sequence of fig (Ficus carica).</title>
        <authorList>
            <person name="Takahashi T."/>
            <person name="Nishimura K."/>
        </authorList>
    </citation>
    <scope>NUCLEOTIDE SEQUENCE</scope>
</reference>
<sequence>MAKSMNLKPQMLISFFIMALLVVSVEARPLMPAGRSPVNKGIEILFEGLYVEGIKTGGPSSGGGGHNFPFAQTTLGGIKNSGPSTGGGGH</sequence>
<dbReference type="GO" id="GO:0045087">
    <property type="term" value="P:innate immune response"/>
    <property type="evidence" value="ECO:0007669"/>
    <property type="project" value="InterPro"/>
</dbReference>
<dbReference type="InterPro" id="IPR044700">
    <property type="entry name" value="PIP2/PIPL1"/>
</dbReference>
<feature type="chain" id="PRO_5041687104" description="Transmembrane protein" evidence="1">
    <location>
        <begin position="28"/>
        <end position="90"/>
    </location>
</feature>
<comment type="caution">
    <text evidence="2">The sequence shown here is derived from an EMBL/GenBank/DDBJ whole genome shotgun (WGS) entry which is preliminary data.</text>
</comment>
<dbReference type="AlphaFoldDB" id="A0AA88A6F7"/>
<name>A0AA88A6F7_FICCA</name>
<dbReference type="PANTHER" id="PTHR34663:SF11">
    <property type="entry name" value="DERMOKINE-LIKE"/>
    <property type="match status" value="1"/>
</dbReference>
<dbReference type="GO" id="GO:0050793">
    <property type="term" value="P:regulation of developmental process"/>
    <property type="evidence" value="ECO:0007669"/>
    <property type="project" value="InterPro"/>
</dbReference>
<keyword evidence="3" id="KW-1185">Reference proteome</keyword>
<keyword evidence="1" id="KW-0732">Signal</keyword>
<evidence type="ECO:0008006" key="4">
    <source>
        <dbReference type="Google" id="ProtNLM"/>
    </source>
</evidence>
<gene>
    <name evidence="2" type="ORF">TIFTF001_005051</name>
</gene>
<evidence type="ECO:0000313" key="3">
    <source>
        <dbReference type="Proteomes" id="UP001187192"/>
    </source>
</evidence>
<protein>
    <recommendedName>
        <fullName evidence="4">Transmembrane protein</fullName>
    </recommendedName>
</protein>
<accession>A0AA88A6F7</accession>
<dbReference type="PANTHER" id="PTHR34663">
    <property type="entry name" value="OS06G0637400 PROTEIN"/>
    <property type="match status" value="1"/>
</dbReference>
<dbReference type="EMBL" id="BTGU01000005">
    <property type="protein sequence ID" value="GMN35031.1"/>
    <property type="molecule type" value="Genomic_DNA"/>
</dbReference>
<evidence type="ECO:0000313" key="2">
    <source>
        <dbReference type="EMBL" id="GMN35031.1"/>
    </source>
</evidence>
<proteinExistence type="predicted"/>
<feature type="signal peptide" evidence="1">
    <location>
        <begin position="1"/>
        <end position="27"/>
    </location>
</feature>
<organism evidence="2 3">
    <name type="scientific">Ficus carica</name>
    <name type="common">Common fig</name>
    <dbReference type="NCBI Taxonomy" id="3494"/>
    <lineage>
        <taxon>Eukaryota</taxon>
        <taxon>Viridiplantae</taxon>
        <taxon>Streptophyta</taxon>
        <taxon>Embryophyta</taxon>
        <taxon>Tracheophyta</taxon>
        <taxon>Spermatophyta</taxon>
        <taxon>Magnoliopsida</taxon>
        <taxon>eudicotyledons</taxon>
        <taxon>Gunneridae</taxon>
        <taxon>Pentapetalae</taxon>
        <taxon>rosids</taxon>
        <taxon>fabids</taxon>
        <taxon>Rosales</taxon>
        <taxon>Moraceae</taxon>
        <taxon>Ficeae</taxon>
        <taxon>Ficus</taxon>
    </lineage>
</organism>
<dbReference type="Proteomes" id="UP001187192">
    <property type="component" value="Unassembled WGS sequence"/>
</dbReference>
<dbReference type="Gramene" id="FCD_00003951-RA">
    <property type="protein sequence ID" value="FCD_00003951-RA:cds"/>
    <property type="gene ID" value="FCD_00003951"/>
</dbReference>